<evidence type="ECO:0000313" key="3">
    <source>
        <dbReference type="Proteomes" id="UP000026961"/>
    </source>
</evidence>
<sequence length="138" mass="15379">MAAASFNGIGSGASASGMADLARHGPSRTVGSGSGMARREQTWQRRRQRLQDGGEVLLPLVELATGVAPDAATARFAGHAHRCHRTGRVVVVERDGEKEERMKEEDEYDCGSHVQMRKKIKNRRQWHASNFVKFQWHI</sequence>
<protein>
    <submittedName>
        <fullName evidence="2">Uncharacterized protein</fullName>
    </submittedName>
</protein>
<accession>A0A0E0AZZ5</accession>
<proteinExistence type="predicted"/>
<evidence type="ECO:0000313" key="2">
    <source>
        <dbReference type="EnsemblPlants" id="OGLUM09G02300.1"/>
    </source>
</evidence>
<feature type="region of interest" description="Disordered" evidence="1">
    <location>
        <begin position="17"/>
        <end position="47"/>
    </location>
</feature>
<dbReference type="HOGENOM" id="CLU_154136_0_0_1"/>
<dbReference type="Proteomes" id="UP000026961">
    <property type="component" value="Chromosome 9"/>
</dbReference>
<reference evidence="2" key="1">
    <citation type="submission" date="2015-04" db="UniProtKB">
        <authorList>
            <consortium name="EnsemblPlants"/>
        </authorList>
    </citation>
    <scope>IDENTIFICATION</scope>
</reference>
<dbReference type="AlphaFoldDB" id="A0A0E0AZZ5"/>
<reference evidence="2" key="2">
    <citation type="submission" date="2018-05" db="EMBL/GenBank/DDBJ databases">
        <title>OgluRS3 (Oryza glumaepatula Reference Sequence Version 3).</title>
        <authorList>
            <person name="Zhang J."/>
            <person name="Kudrna D."/>
            <person name="Lee S."/>
            <person name="Talag J."/>
            <person name="Welchert J."/>
            <person name="Wing R.A."/>
        </authorList>
    </citation>
    <scope>NUCLEOTIDE SEQUENCE [LARGE SCALE GENOMIC DNA]</scope>
</reference>
<dbReference type="EnsemblPlants" id="OGLUM09G02300.1">
    <property type="protein sequence ID" value="OGLUM09G02300.1"/>
    <property type="gene ID" value="OGLUM09G02300"/>
</dbReference>
<keyword evidence="3" id="KW-1185">Reference proteome</keyword>
<organism evidence="2">
    <name type="scientific">Oryza glumipatula</name>
    <dbReference type="NCBI Taxonomy" id="40148"/>
    <lineage>
        <taxon>Eukaryota</taxon>
        <taxon>Viridiplantae</taxon>
        <taxon>Streptophyta</taxon>
        <taxon>Embryophyta</taxon>
        <taxon>Tracheophyta</taxon>
        <taxon>Spermatophyta</taxon>
        <taxon>Magnoliopsida</taxon>
        <taxon>Liliopsida</taxon>
        <taxon>Poales</taxon>
        <taxon>Poaceae</taxon>
        <taxon>BOP clade</taxon>
        <taxon>Oryzoideae</taxon>
        <taxon>Oryzeae</taxon>
        <taxon>Oryzinae</taxon>
        <taxon>Oryza</taxon>
    </lineage>
</organism>
<evidence type="ECO:0000256" key="1">
    <source>
        <dbReference type="SAM" id="MobiDB-lite"/>
    </source>
</evidence>
<name>A0A0E0AZZ5_9ORYZ</name>
<dbReference type="Gramene" id="OGLUM09G02300.1">
    <property type="protein sequence ID" value="OGLUM09G02300.1"/>
    <property type="gene ID" value="OGLUM09G02300"/>
</dbReference>